<comment type="caution">
    <text evidence="2">The sequence shown here is derived from an EMBL/GenBank/DDBJ whole genome shotgun (WGS) entry which is preliminary data.</text>
</comment>
<organism evidence="2 3">
    <name type="scientific">Phytophthora pseudosyringae</name>
    <dbReference type="NCBI Taxonomy" id="221518"/>
    <lineage>
        <taxon>Eukaryota</taxon>
        <taxon>Sar</taxon>
        <taxon>Stramenopiles</taxon>
        <taxon>Oomycota</taxon>
        <taxon>Peronosporomycetes</taxon>
        <taxon>Peronosporales</taxon>
        <taxon>Peronosporaceae</taxon>
        <taxon>Phytophthora</taxon>
    </lineage>
</organism>
<feature type="region of interest" description="Disordered" evidence="1">
    <location>
        <begin position="121"/>
        <end position="245"/>
    </location>
</feature>
<dbReference type="Proteomes" id="UP000694044">
    <property type="component" value="Unassembled WGS sequence"/>
</dbReference>
<protein>
    <submittedName>
        <fullName evidence="2">Uncharacterized protein</fullName>
    </submittedName>
</protein>
<evidence type="ECO:0000313" key="3">
    <source>
        <dbReference type="Proteomes" id="UP000694044"/>
    </source>
</evidence>
<dbReference type="EMBL" id="JAGDFM010000010">
    <property type="protein sequence ID" value="KAG7392555.1"/>
    <property type="molecule type" value="Genomic_DNA"/>
</dbReference>
<gene>
    <name evidence="2" type="ORF">PHYPSEUDO_000243</name>
</gene>
<dbReference type="OrthoDB" id="163330at2759"/>
<feature type="compositionally biased region" description="Basic and acidic residues" evidence="1">
    <location>
        <begin position="233"/>
        <end position="245"/>
    </location>
</feature>
<keyword evidence="3" id="KW-1185">Reference proteome</keyword>
<accession>A0A8T1WH55</accession>
<name>A0A8T1WH55_9STRA</name>
<reference evidence="2" key="1">
    <citation type="submission" date="2021-02" db="EMBL/GenBank/DDBJ databases">
        <authorList>
            <person name="Palmer J.M."/>
        </authorList>
    </citation>
    <scope>NUCLEOTIDE SEQUENCE</scope>
    <source>
        <strain evidence="2">SCRP734</strain>
    </source>
</reference>
<evidence type="ECO:0000256" key="1">
    <source>
        <dbReference type="SAM" id="MobiDB-lite"/>
    </source>
</evidence>
<sequence>MASSRDGESETGRNIHRGAKRAREESSCWRPQASRELLRLRFRTLRALFDEAQTVADVHEAWGVLASRLNARGGLDEAVDAVKCSDHLTRLRRQWQGSSTAQLHLMMAECFAQQAPAARSNFNSAMEEAERADASPKRKKTPAVAAPTGQTEVATSRTEAPAAQEEAPLRREPPSPPQIAAAAPVCPQPGFQAQQEAASPDELEASASPEQQAPLSPQPPRQVEAQPGEEGDDFPRQDEVLRALEERSEQLERLAQSHQQLADITRKVVEALVTRQSRTV</sequence>
<feature type="compositionally biased region" description="Polar residues" evidence="1">
    <location>
        <begin position="148"/>
        <end position="158"/>
    </location>
</feature>
<proteinExistence type="predicted"/>
<evidence type="ECO:0000313" key="2">
    <source>
        <dbReference type="EMBL" id="KAG7392555.1"/>
    </source>
</evidence>
<feature type="compositionally biased region" description="Basic and acidic residues" evidence="1">
    <location>
        <begin position="1"/>
        <end position="13"/>
    </location>
</feature>
<dbReference type="AlphaFoldDB" id="A0A8T1WH55"/>
<feature type="region of interest" description="Disordered" evidence="1">
    <location>
        <begin position="1"/>
        <end position="26"/>
    </location>
</feature>